<dbReference type="Proteomes" id="UP001595075">
    <property type="component" value="Unassembled WGS sequence"/>
</dbReference>
<evidence type="ECO:0000256" key="1">
    <source>
        <dbReference type="SAM" id="Coils"/>
    </source>
</evidence>
<evidence type="ECO:0000313" key="4">
    <source>
        <dbReference type="EMBL" id="KAL2074169.1"/>
    </source>
</evidence>
<feature type="coiled-coil region" evidence="1">
    <location>
        <begin position="81"/>
        <end position="161"/>
    </location>
</feature>
<dbReference type="InterPro" id="IPR011600">
    <property type="entry name" value="Pept_C14_caspase"/>
</dbReference>
<gene>
    <name evidence="4" type="ORF">VTL71DRAFT_7947</name>
</gene>
<keyword evidence="1" id="KW-0175">Coiled coil</keyword>
<evidence type="ECO:0000313" key="5">
    <source>
        <dbReference type="Proteomes" id="UP001595075"/>
    </source>
</evidence>
<feature type="region of interest" description="Disordered" evidence="2">
    <location>
        <begin position="20"/>
        <end position="58"/>
    </location>
</feature>
<feature type="compositionally biased region" description="Polar residues" evidence="2">
    <location>
        <begin position="39"/>
        <end position="58"/>
    </location>
</feature>
<dbReference type="Pfam" id="PF00656">
    <property type="entry name" value="Peptidase_C14"/>
    <property type="match status" value="1"/>
</dbReference>
<dbReference type="EMBL" id="JAZHXI010000002">
    <property type="protein sequence ID" value="KAL2074169.1"/>
    <property type="molecule type" value="Genomic_DNA"/>
</dbReference>
<feature type="compositionally biased region" description="Basic and acidic residues" evidence="2">
    <location>
        <begin position="25"/>
        <end position="36"/>
    </location>
</feature>
<organism evidence="4 5">
    <name type="scientific">Oculimacula yallundae</name>
    <dbReference type="NCBI Taxonomy" id="86028"/>
    <lineage>
        <taxon>Eukaryota</taxon>
        <taxon>Fungi</taxon>
        <taxon>Dikarya</taxon>
        <taxon>Ascomycota</taxon>
        <taxon>Pezizomycotina</taxon>
        <taxon>Leotiomycetes</taxon>
        <taxon>Helotiales</taxon>
        <taxon>Ploettnerulaceae</taxon>
        <taxon>Oculimacula</taxon>
    </lineage>
</organism>
<evidence type="ECO:0000256" key="2">
    <source>
        <dbReference type="SAM" id="MobiDB-lite"/>
    </source>
</evidence>
<accession>A0ABR4CW56</accession>
<feature type="domain" description="Peptidase C14 caspase" evidence="3">
    <location>
        <begin position="195"/>
        <end position="311"/>
    </location>
</feature>
<proteinExistence type="predicted"/>
<sequence>MFPPGFNTNPPRLNFEFNANSLRPSPRDFGREDSRVHNSHNPQIQPTYSGNSQNTQSNAEDHWQNAYYDLQRHYQGQTQDLEELKVRYNDLIGRTEMLRQRLEQLESNIADEAIDRETVTRQTQLREHRNTRSIQKHRQEINRMERIMGRTEEDRKDWSNQFANTVIRGWSQRHRPQYDNVKVLLVRWRSDDLGVQTEVNNLGVCFEDCYGFDTETFKIPDSSSTIALTSRVIEFLKHEHPRTLLIFYYAGHGRVNPMRGDSVWQATKDWNSASTPSGPIQTLFEHSRSDTLLLYDACHSADTATGIAPAEAGMTELIAAAGCNETAPGPGKDSFSHAMTDILRSQSTIGDPFTVSELHSSILARVRGASDPNSVTTPVHTSVVSHSHDRERCILLAPLARPAMIEPPMSGLNKPKIILTLSFCVGAEMDEGDDHWRNWVLKAPRNFSSFHYCHSMSYNNLVKFINWM</sequence>
<comment type="caution">
    <text evidence="4">The sequence shown here is derived from an EMBL/GenBank/DDBJ whole genome shotgun (WGS) entry which is preliminary data.</text>
</comment>
<keyword evidence="5" id="KW-1185">Reference proteome</keyword>
<reference evidence="4 5" key="1">
    <citation type="journal article" date="2024" name="Commun. Biol.">
        <title>Comparative genomic analysis of thermophilic fungi reveals convergent evolutionary adaptations and gene losses.</title>
        <authorList>
            <person name="Steindorff A.S."/>
            <person name="Aguilar-Pontes M.V."/>
            <person name="Robinson A.J."/>
            <person name="Andreopoulos B."/>
            <person name="LaButti K."/>
            <person name="Kuo A."/>
            <person name="Mondo S."/>
            <person name="Riley R."/>
            <person name="Otillar R."/>
            <person name="Haridas S."/>
            <person name="Lipzen A."/>
            <person name="Grimwood J."/>
            <person name="Schmutz J."/>
            <person name="Clum A."/>
            <person name="Reid I.D."/>
            <person name="Moisan M.C."/>
            <person name="Butler G."/>
            <person name="Nguyen T.T.M."/>
            <person name="Dewar K."/>
            <person name="Conant G."/>
            <person name="Drula E."/>
            <person name="Henrissat B."/>
            <person name="Hansel C."/>
            <person name="Singer S."/>
            <person name="Hutchinson M.I."/>
            <person name="de Vries R.P."/>
            <person name="Natvig D.O."/>
            <person name="Powell A.J."/>
            <person name="Tsang A."/>
            <person name="Grigoriev I.V."/>
        </authorList>
    </citation>
    <scope>NUCLEOTIDE SEQUENCE [LARGE SCALE GENOMIC DNA]</scope>
    <source>
        <strain evidence="4 5">CBS 494.80</strain>
    </source>
</reference>
<protein>
    <recommendedName>
        <fullName evidence="3">Peptidase C14 caspase domain-containing protein</fullName>
    </recommendedName>
</protein>
<evidence type="ECO:0000259" key="3">
    <source>
        <dbReference type="Pfam" id="PF00656"/>
    </source>
</evidence>
<name>A0ABR4CW56_9HELO</name>